<feature type="domain" description="Calcineurin-like phosphoesterase" evidence="6">
    <location>
        <begin position="119"/>
        <end position="264"/>
    </location>
</feature>
<dbReference type="PANTHER" id="PTHR13315">
    <property type="entry name" value="METALLO PHOSPHOESTERASE RELATED"/>
    <property type="match status" value="1"/>
</dbReference>
<dbReference type="InterPro" id="IPR029052">
    <property type="entry name" value="Metallo-depent_PP-like"/>
</dbReference>
<feature type="transmembrane region" description="Helical" evidence="5">
    <location>
        <begin position="453"/>
        <end position="473"/>
    </location>
</feature>
<dbReference type="GeneID" id="59237674"/>
<dbReference type="KEGG" id="zmk:HG535_0F04280"/>
<dbReference type="Pfam" id="PF00149">
    <property type="entry name" value="Metallophos"/>
    <property type="match status" value="1"/>
</dbReference>
<dbReference type="RefSeq" id="XP_037145641.1">
    <property type="nucleotide sequence ID" value="XM_037289746.1"/>
</dbReference>
<comment type="subcellular location">
    <subcellularLocation>
        <location evidence="1">Membrane</location>
        <topology evidence="1">Multi-pass membrane protein</topology>
    </subcellularLocation>
</comment>
<keyword evidence="2 5" id="KW-0812">Transmembrane</keyword>
<keyword evidence="4 5" id="KW-0472">Membrane</keyword>
<dbReference type="Proteomes" id="UP000509704">
    <property type="component" value="Chromosome 6"/>
</dbReference>
<dbReference type="AlphaFoldDB" id="A0A7H9B6G9"/>
<accession>A0A7H9B6G9</accession>
<evidence type="ECO:0000256" key="1">
    <source>
        <dbReference type="ARBA" id="ARBA00004141"/>
    </source>
</evidence>
<dbReference type="OrthoDB" id="5977743at2759"/>
<evidence type="ECO:0000256" key="4">
    <source>
        <dbReference type="ARBA" id="ARBA00023136"/>
    </source>
</evidence>
<evidence type="ECO:0000259" key="6">
    <source>
        <dbReference type="Pfam" id="PF00149"/>
    </source>
</evidence>
<dbReference type="GO" id="GO:0006506">
    <property type="term" value="P:GPI anchor biosynthetic process"/>
    <property type="evidence" value="ECO:0007669"/>
    <property type="project" value="InterPro"/>
</dbReference>
<gene>
    <name evidence="7" type="ORF">HG535_0F04280</name>
</gene>
<dbReference type="Gene3D" id="3.60.21.10">
    <property type="match status" value="1"/>
</dbReference>
<sequence>MKFRTRVKEKLPLYKEDDALHTASPRKKGATRPKWKFYWRHLFMLLCMWIMLINYYERTVVKRVIKRCEWSKWEKWPSDVNSHRVGLFADPQIMDAHSYPNRPWIINYFTRVILDTYHKKNWKYVQYLLEPDTNFFLGDLFDGGREWADEEWLGEYVRFNEIFPKVPSSRTIMSIPGNHDIGFGNTIREESLDRFSTYFGEPSSFYDIGNHTFVLLDTISLSDEANPDVSAVPKSFLNDFATGDHPLPKILLSHVPLYRNPEQQKCGNLRESKKNFPLQQGEQYQTVIDLELSQEVLSMVTPVILFSGDDHDYCHITHSYHSDGITKSAEEITVKSCAMNMGIERPAIQLLSLHNPLEDSSRSSTTSFETDICYLPDPYKPLTMYALMLLFTIGWLVYMCIFPKSFNKLVANKMGRGHSKSVSALPLPVSSKSSVQSASSVYTVQETPKSGNVLLNAAILSIMVLCVFSYYYASI</sequence>
<dbReference type="SUPFAM" id="SSF56300">
    <property type="entry name" value="Metallo-dependent phosphatases"/>
    <property type="match status" value="1"/>
</dbReference>
<feature type="transmembrane region" description="Helical" evidence="5">
    <location>
        <begin position="382"/>
        <end position="401"/>
    </location>
</feature>
<evidence type="ECO:0000256" key="5">
    <source>
        <dbReference type="SAM" id="Phobius"/>
    </source>
</evidence>
<name>A0A7H9B6G9_ZYGMR</name>
<dbReference type="EMBL" id="CP058609">
    <property type="protein sequence ID" value="QLG73916.1"/>
    <property type="molecule type" value="Genomic_DNA"/>
</dbReference>
<proteinExistence type="predicted"/>
<evidence type="ECO:0000256" key="3">
    <source>
        <dbReference type="ARBA" id="ARBA00022989"/>
    </source>
</evidence>
<evidence type="ECO:0000256" key="2">
    <source>
        <dbReference type="ARBA" id="ARBA00022692"/>
    </source>
</evidence>
<dbReference type="GO" id="GO:0016787">
    <property type="term" value="F:hydrolase activity"/>
    <property type="evidence" value="ECO:0007669"/>
    <property type="project" value="InterPro"/>
</dbReference>
<dbReference type="GO" id="GO:0016020">
    <property type="term" value="C:membrane"/>
    <property type="evidence" value="ECO:0007669"/>
    <property type="project" value="UniProtKB-SubCell"/>
</dbReference>
<organism evidence="7 8">
    <name type="scientific">Zygotorulaspora mrakii</name>
    <name type="common">Zygosaccharomyces mrakii</name>
    <dbReference type="NCBI Taxonomy" id="42260"/>
    <lineage>
        <taxon>Eukaryota</taxon>
        <taxon>Fungi</taxon>
        <taxon>Dikarya</taxon>
        <taxon>Ascomycota</taxon>
        <taxon>Saccharomycotina</taxon>
        <taxon>Saccharomycetes</taxon>
        <taxon>Saccharomycetales</taxon>
        <taxon>Saccharomycetaceae</taxon>
        <taxon>Zygotorulaspora</taxon>
    </lineage>
</organism>
<dbReference type="PANTHER" id="PTHR13315:SF4">
    <property type="entry name" value="METALLOPHOSPHOESTERASE, ISOFORM E"/>
    <property type="match status" value="1"/>
</dbReference>
<dbReference type="FunFam" id="3.60.21.10:FF:000093">
    <property type="entry name" value="Cell division cycle-related protein"/>
    <property type="match status" value="1"/>
</dbReference>
<evidence type="ECO:0000313" key="8">
    <source>
        <dbReference type="Proteomes" id="UP000509704"/>
    </source>
</evidence>
<reference evidence="7 8" key="1">
    <citation type="submission" date="2020-07" db="EMBL/GenBank/DDBJ databases">
        <title>The yeast mating-type switching endonuclease HO is a domesticated member of an unorthodox homing genetic element family.</title>
        <authorList>
            <person name="Coughlan A.Y."/>
            <person name="Lombardi L."/>
            <person name="Braun-Galleani S."/>
            <person name="Martos A.R."/>
            <person name="Galeote V."/>
            <person name="Bigey F."/>
            <person name="Dequin S."/>
            <person name="Byrne K.P."/>
            <person name="Wolfe K.H."/>
        </authorList>
    </citation>
    <scope>NUCLEOTIDE SEQUENCE [LARGE SCALE GENOMIC DNA]</scope>
    <source>
        <strain evidence="7 8">NRRL Y-6702</strain>
    </source>
</reference>
<feature type="transmembrane region" description="Helical" evidence="5">
    <location>
        <begin position="37"/>
        <end position="56"/>
    </location>
</feature>
<protein>
    <recommendedName>
        <fullName evidence="6">Calcineurin-like phosphoesterase domain-containing protein</fullName>
    </recommendedName>
</protein>
<keyword evidence="8" id="KW-1185">Reference proteome</keyword>
<dbReference type="InterPro" id="IPR033308">
    <property type="entry name" value="PGAP5/Cdc1/Ted1"/>
</dbReference>
<dbReference type="GO" id="GO:0005783">
    <property type="term" value="C:endoplasmic reticulum"/>
    <property type="evidence" value="ECO:0007669"/>
    <property type="project" value="TreeGrafter"/>
</dbReference>
<keyword evidence="3 5" id="KW-1133">Transmembrane helix</keyword>
<evidence type="ECO:0000313" key="7">
    <source>
        <dbReference type="EMBL" id="QLG73916.1"/>
    </source>
</evidence>
<dbReference type="InterPro" id="IPR004843">
    <property type="entry name" value="Calcineurin-like_PHP"/>
</dbReference>